<dbReference type="RefSeq" id="XP_014674830.1">
    <property type="nucleotide sequence ID" value="XM_014819344.1"/>
</dbReference>
<reference evidence="4" key="1">
    <citation type="submission" date="2025-08" db="UniProtKB">
        <authorList>
            <consortium name="RefSeq"/>
        </authorList>
    </citation>
    <scope>IDENTIFICATION</scope>
</reference>
<feature type="compositionally biased region" description="Basic and acidic residues" evidence="1">
    <location>
        <begin position="177"/>
        <end position="192"/>
    </location>
</feature>
<sequence length="622" mass="66272">TGKMAAVGVAARTKKKKQKSLFPLTSNQENRGKMAAYADLTRLAEALYAGERTEKVGESSSGDAGSHLGLYMDRRAAFRLLKEEGEHHRDIGNVDYEVWLEIWKGNVGGALKIASDNNSLNDYLVALSAQGKCRAGRISQVGGDDPAFNNRAATGSGDDPAFNNRAATVCAADGETGDEKSRERNGEDKADDATVSPPGDGVFKLSVSSVVLTESNIGWKLTLDDDESEEGSTVQCYRAGHADGRGGGSVGGAESVGGEAIAKTIDAAATSGGEWSGESASASTMVPVLELVETEEHLVASPETSPIGPQFFGDAVCDHQVEPVTCEHLPAKETSARPIGFFDDAVSDHQVVLAQLEKMAAALLDSVDSQSECMSSDDIHRGDLTWKPDVETTSEVVIPVNVRSEVVTLVDTTSEVVIPVNVRSEVVTLVDTTSEVMTPVNVRSEVVNSVDTTSEVMTPVNVRSEVVNSVDTTSEVMPPVNVRSEVVNSVDSTSEVVPPVNVRSEVVNSVDSTSEVVLSRGYRSWRDQSCGDKEKGLISEEKEALGTLDEEETASGTATVKSGSNSARQSSSRKPPPLPNREESVTMLLTYLRQALPSCAEREALVQRITTWGQHRPVNEIT</sequence>
<accession>A0ABM1ERK9</accession>
<dbReference type="Proteomes" id="UP000695022">
    <property type="component" value="Unplaced"/>
</dbReference>
<evidence type="ECO:0000313" key="3">
    <source>
        <dbReference type="Proteomes" id="UP000695022"/>
    </source>
</evidence>
<dbReference type="InterPro" id="IPR056421">
    <property type="entry name" value="TPR_GEMI5"/>
</dbReference>
<feature type="non-terminal residue" evidence="4">
    <location>
        <position position="1"/>
    </location>
</feature>
<feature type="region of interest" description="Disordered" evidence="1">
    <location>
        <begin position="545"/>
        <end position="581"/>
    </location>
</feature>
<proteinExistence type="predicted"/>
<dbReference type="PANTHER" id="PTHR46362">
    <property type="entry name" value="GEM-ASSOCIATED PROTEIN 5"/>
    <property type="match status" value="1"/>
</dbReference>
<dbReference type="PANTHER" id="PTHR46362:SF1">
    <property type="entry name" value="GEM-ASSOCIATED PROTEIN 5"/>
    <property type="match status" value="1"/>
</dbReference>
<dbReference type="Pfam" id="PF23774">
    <property type="entry name" value="TPR_GEMI5"/>
    <property type="match status" value="1"/>
</dbReference>
<feature type="domain" description="Gem-associated protein 5 TPR" evidence="2">
    <location>
        <begin position="68"/>
        <end position="129"/>
    </location>
</feature>
<organism evidence="3 4">
    <name type="scientific">Priapulus caudatus</name>
    <name type="common">Priapulid worm</name>
    <dbReference type="NCBI Taxonomy" id="37621"/>
    <lineage>
        <taxon>Eukaryota</taxon>
        <taxon>Metazoa</taxon>
        <taxon>Ecdysozoa</taxon>
        <taxon>Scalidophora</taxon>
        <taxon>Priapulida</taxon>
        <taxon>Priapulimorpha</taxon>
        <taxon>Priapulimorphida</taxon>
        <taxon>Priapulidae</taxon>
        <taxon>Priapulus</taxon>
    </lineage>
</organism>
<evidence type="ECO:0000259" key="2">
    <source>
        <dbReference type="Pfam" id="PF23774"/>
    </source>
</evidence>
<feature type="region of interest" description="Disordered" evidence="1">
    <location>
        <begin position="139"/>
        <end position="200"/>
    </location>
</feature>
<evidence type="ECO:0000256" key="1">
    <source>
        <dbReference type="SAM" id="MobiDB-lite"/>
    </source>
</evidence>
<gene>
    <name evidence="4" type="primary">LOC106814950</name>
</gene>
<dbReference type="InterPro" id="IPR052640">
    <property type="entry name" value="Gemin-5"/>
</dbReference>
<keyword evidence="3" id="KW-1185">Reference proteome</keyword>
<feature type="compositionally biased region" description="Low complexity" evidence="1">
    <location>
        <begin position="562"/>
        <end position="572"/>
    </location>
</feature>
<name>A0ABM1ERK9_PRICU</name>
<evidence type="ECO:0000313" key="4">
    <source>
        <dbReference type="RefSeq" id="XP_014674830.1"/>
    </source>
</evidence>
<dbReference type="GeneID" id="106814950"/>
<protein>
    <submittedName>
        <fullName evidence="4">Probable GPI-anchored adhesin-like protein PGA55</fullName>
    </submittedName>
</protein>